<evidence type="ECO:0000313" key="1">
    <source>
        <dbReference type="EMBL" id="MBB6142918.1"/>
    </source>
</evidence>
<name>A0A841JWV2_9BACT</name>
<dbReference type="EMBL" id="JACHEK010000002">
    <property type="protein sequence ID" value="MBB6142918.1"/>
    <property type="molecule type" value="Genomic_DNA"/>
</dbReference>
<reference evidence="1 2" key="1">
    <citation type="submission" date="2020-08" db="EMBL/GenBank/DDBJ databases">
        <title>Genomic Encyclopedia of Type Strains, Phase IV (KMG-IV): sequencing the most valuable type-strain genomes for metagenomic binning, comparative biology and taxonomic classification.</title>
        <authorList>
            <person name="Goeker M."/>
        </authorList>
    </citation>
    <scope>NUCLEOTIDE SEQUENCE [LARGE SCALE GENOMIC DNA]</scope>
    <source>
        <strain evidence="1 2">DSM 103733</strain>
    </source>
</reference>
<keyword evidence="2" id="KW-1185">Reference proteome</keyword>
<dbReference type="AlphaFoldDB" id="A0A841JWV2"/>
<proteinExistence type="predicted"/>
<protein>
    <submittedName>
        <fullName evidence="1">Uncharacterized protein</fullName>
    </submittedName>
</protein>
<evidence type="ECO:0000313" key="2">
    <source>
        <dbReference type="Proteomes" id="UP000538666"/>
    </source>
</evidence>
<sequence>MSVRSVLGVTALPLGAPVMLEVTFEFEQKESGS</sequence>
<organism evidence="1 2">
    <name type="scientific">Silvibacterium bohemicum</name>
    <dbReference type="NCBI Taxonomy" id="1577686"/>
    <lineage>
        <taxon>Bacteria</taxon>
        <taxon>Pseudomonadati</taxon>
        <taxon>Acidobacteriota</taxon>
        <taxon>Terriglobia</taxon>
        <taxon>Terriglobales</taxon>
        <taxon>Acidobacteriaceae</taxon>
        <taxon>Silvibacterium</taxon>
    </lineage>
</organism>
<gene>
    <name evidence="1" type="ORF">HNQ77_000862</name>
</gene>
<comment type="caution">
    <text evidence="1">The sequence shown here is derived from an EMBL/GenBank/DDBJ whole genome shotgun (WGS) entry which is preliminary data.</text>
</comment>
<dbReference type="Proteomes" id="UP000538666">
    <property type="component" value="Unassembled WGS sequence"/>
</dbReference>
<accession>A0A841JWV2</accession>